<dbReference type="Proteomes" id="UP001050691">
    <property type="component" value="Unassembled WGS sequence"/>
</dbReference>
<keyword evidence="2" id="KW-1185">Reference proteome</keyword>
<dbReference type="SUPFAM" id="SSF48576">
    <property type="entry name" value="Terpenoid synthases"/>
    <property type="match status" value="1"/>
</dbReference>
<evidence type="ECO:0008006" key="3">
    <source>
        <dbReference type="Google" id="ProtNLM"/>
    </source>
</evidence>
<reference evidence="1" key="1">
    <citation type="submission" date="2021-10" db="EMBL/GenBank/DDBJ databases">
        <title>De novo Genome Assembly of Clathrus columnatus (Basidiomycota, Fungi) Using Illumina and Nanopore Sequence Data.</title>
        <authorList>
            <person name="Ogiso-Tanaka E."/>
            <person name="Itagaki H."/>
            <person name="Hosoya T."/>
            <person name="Hosaka K."/>
        </authorList>
    </citation>
    <scope>NUCLEOTIDE SEQUENCE</scope>
    <source>
        <strain evidence="1">MO-923</strain>
    </source>
</reference>
<dbReference type="Gene3D" id="1.10.600.10">
    <property type="entry name" value="Farnesyl Diphosphate Synthase"/>
    <property type="match status" value="1"/>
</dbReference>
<gene>
    <name evidence="1" type="ORF">Clacol_009319</name>
</gene>
<sequence>MATRTFYIPDLIKLSNWPWPAILSPHYESVRRASQEWMESYKLLPSEALDAFNRCDFALIMSYTNHFATEEHVRIAADICQWYFLYDEFSDVMDTSATRELSDTLLLAMRNPYDPLPAGSHKLGVLTQE</sequence>
<proteinExistence type="predicted"/>
<protein>
    <recommendedName>
        <fullName evidence="3">Sesquiterpene synthase</fullName>
    </recommendedName>
</protein>
<evidence type="ECO:0000313" key="2">
    <source>
        <dbReference type="Proteomes" id="UP001050691"/>
    </source>
</evidence>
<name>A0AAV5AK97_9AGAM</name>
<accession>A0AAV5AK97</accession>
<organism evidence="1 2">
    <name type="scientific">Clathrus columnatus</name>
    <dbReference type="NCBI Taxonomy" id="1419009"/>
    <lineage>
        <taxon>Eukaryota</taxon>
        <taxon>Fungi</taxon>
        <taxon>Dikarya</taxon>
        <taxon>Basidiomycota</taxon>
        <taxon>Agaricomycotina</taxon>
        <taxon>Agaricomycetes</taxon>
        <taxon>Phallomycetidae</taxon>
        <taxon>Phallales</taxon>
        <taxon>Clathraceae</taxon>
        <taxon>Clathrus</taxon>
    </lineage>
</organism>
<dbReference type="InterPro" id="IPR008949">
    <property type="entry name" value="Isoprenoid_synthase_dom_sf"/>
</dbReference>
<comment type="caution">
    <text evidence="1">The sequence shown here is derived from an EMBL/GenBank/DDBJ whole genome shotgun (WGS) entry which is preliminary data.</text>
</comment>
<dbReference type="AlphaFoldDB" id="A0AAV5AK97"/>
<evidence type="ECO:0000313" key="1">
    <source>
        <dbReference type="EMBL" id="GJJ15044.1"/>
    </source>
</evidence>
<dbReference type="EMBL" id="BPWL01000010">
    <property type="protein sequence ID" value="GJJ15044.1"/>
    <property type="molecule type" value="Genomic_DNA"/>
</dbReference>